<dbReference type="PANTHER" id="PTHR23028">
    <property type="entry name" value="ACETYLTRANSFERASE"/>
    <property type="match status" value="1"/>
</dbReference>
<accession>A0ABT4LZS9</accession>
<feature type="transmembrane region" description="Helical" evidence="1">
    <location>
        <begin position="346"/>
        <end position="366"/>
    </location>
</feature>
<keyword evidence="4" id="KW-0808">Transferase</keyword>
<feature type="transmembrane region" description="Helical" evidence="1">
    <location>
        <begin position="38"/>
        <end position="65"/>
    </location>
</feature>
<dbReference type="Pfam" id="PF19040">
    <property type="entry name" value="SGNH"/>
    <property type="match status" value="1"/>
</dbReference>
<feature type="transmembrane region" description="Helical" evidence="1">
    <location>
        <begin position="306"/>
        <end position="326"/>
    </location>
</feature>
<keyword evidence="5" id="KW-1185">Reference proteome</keyword>
<feature type="domain" description="Acyltransferase 3" evidence="2">
    <location>
        <begin position="6"/>
        <end position="328"/>
    </location>
</feature>
<proteinExistence type="predicted"/>
<organism evidence="4 5">
    <name type="scientific">Castellaniella denitrificans</name>
    <dbReference type="NCBI Taxonomy" id="56119"/>
    <lineage>
        <taxon>Bacteria</taxon>
        <taxon>Pseudomonadati</taxon>
        <taxon>Pseudomonadota</taxon>
        <taxon>Betaproteobacteria</taxon>
        <taxon>Burkholderiales</taxon>
        <taxon>Alcaligenaceae</taxon>
        <taxon>Castellaniella</taxon>
    </lineage>
</organism>
<dbReference type="Pfam" id="PF01757">
    <property type="entry name" value="Acyl_transf_3"/>
    <property type="match status" value="1"/>
</dbReference>
<feature type="transmembrane region" description="Helical" evidence="1">
    <location>
        <begin position="277"/>
        <end position="294"/>
    </location>
</feature>
<name>A0ABT4LZS9_9BURK</name>
<dbReference type="GO" id="GO:0016746">
    <property type="term" value="F:acyltransferase activity"/>
    <property type="evidence" value="ECO:0007669"/>
    <property type="project" value="UniProtKB-KW"/>
</dbReference>
<feature type="transmembrane region" description="Helical" evidence="1">
    <location>
        <begin position="186"/>
        <end position="208"/>
    </location>
</feature>
<sequence length="621" mass="69118">MKYRTEIDGLRAIAVLSVILFHAGVPGLPGGFVGVDVFFVISGYLITGILLRELAAGTFSIVAFYERRARRILPALFLVLLVCIPFGWFLMDPYAFWRLGQALMAVTVFVSNILFWRTTDYFTATVSNPLLHTWSLGVEEQFYIFFPLFLWLVWRYARTWLWWSILLVALISLAISQWGVQSGRLVAAFYLIPSRAFELLLGAVVALAAFRGRVPNLRPLLAEMLAWVGLGAVVWAVVMFSKGTPFPGWHALVPSMGTALILAFVRTDSLLGRLLSWRVMVGLGLISYSAYLWHQPVFAFVHIAGWSPGRGASLGLVGASLILAWLSWRYIEHPFRDKAWISRRAIFWWAGILSAGMLGFGAWLVATQGVSSRYASEELAWWRYADIGLQSGYVVKRFDAHAGAFTPGAERKVLILGDSYAQDFSNMAYEAGAWQDAQIRTIYIPAICQMAYVEEDISEHIDPINRPGCARNPTIRSSMLQIGQADIVVLAASWAPWSAELLPQTIANMHLRPGQHLFVVGPKNFGGTDIRRFLALGWEGRAALRSPVDPAVSQVNAILKRGLPAEVFVDQIEIICGAEERCPQVTDHDGLISYDGGHLTQDGAEYIGKRIFTESGLRLVR</sequence>
<keyword evidence="1" id="KW-0812">Transmembrane</keyword>
<feature type="transmembrane region" description="Helical" evidence="1">
    <location>
        <begin position="220"/>
        <end position="240"/>
    </location>
</feature>
<evidence type="ECO:0000313" key="5">
    <source>
        <dbReference type="Proteomes" id="UP001068379"/>
    </source>
</evidence>
<evidence type="ECO:0000259" key="2">
    <source>
        <dbReference type="Pfam" id="PF01757"/>
    </source>
</evidence>
<feature type="domain" description="SGNH" evidence="3">
    <location>
        <begin position="407"/>
        <end position="610"/>
    </location>
</feature>
<keyword evidence="1" id="KW-0472">Membrane</keyword>
<comment type="caution">
    <text evidence="4">The sequence shown here is derived from an EMBL/GenBank/DDBJ whole genome shotgun (WGS) entry which is preliminary data.</text>
</comment>
<feature type="transmembrane region" description="Helical" evidence="1">
    <location>
        <begin position="160"/>
        <end position="180"/>
    </location>
</feature>
<dbReference type="InterPro" id="IPR050879">
    <property type="entry name" value="Acyltransferase_3"/>
</dbReference>
<reference evidence="4" key="1">
    <citation type="submission" date="2022-12" db="EMBL/GenBank/DDBJ databases">
        <title>Bacterial isolates from different developmental stages of Nematostella vectensis.</title>
        <authorList>
            <person name="Fraune S."/>
        </authorList>
    </citation>
    <scope>NUCLEOTIDE SEQUENCE</scope>
    <source>
        <strain evidence="4">G21619-S1</strain>
    </source>
</reference>
<protein>
    <submittedName>
        <fullName evidence="4">Acyltransferase family protein</fullName>
    </submittedName>
</protein>
<dbReference type="EMBL" id="JAPWHE010000001">
    <property type="protein sequence ID" value="MCZ4328553.1"/>
    <property type="molecule type" value="Genomic_DNA"/>
</dbReference>
<dbReference type="InterPro" id="IPR043968">
    <property type="entry name" value="SGNH"/>
</dbReference>
<feature type="transmembrane region" description="Helical" evidence="1">
    <location>
        <begin position="72"/>
        <end position="90"/>
    </location>
</feature>
<dbReference type="PANTHER" id="PTHR23028:SF53">
    <property type="entry name" value="ACYL_TRANSF_3 DOMAIN-CONTAINING PROTEIN"/>
    <property type="match status" value="1"/>
</dbReference>
<feature type="transmembrane region" description="Helical" evidence="1">
    <location>
        <begin position="96"/>
        <end position="115"/>
    </location>
</feature>
<keyword evidence="1" id="KW-1133">Transmembrane helix</keyword>
<dbReference type="Proteomes" id="UP001068379">
    <property type="component" value="Unassembled WGS sequence"/>
</dbReference>
<keyword evidence="4" id="KW-0012">Acyltransferase</keyword>
<feature type="transmembrane region" description="Helical" evidence="1">
    <location>
        <begin position="12"/>
        <end position="32"/>
    </location>
</feature>
<dbReference type="InterPro" id="IPR002656">
    <property type="entry name" value="Acyl_transf_3_dom"/>
</dbReference>
<feature type="transmembrane region" description="Helical" evidence="1">
    <location>
        <begin position="246"/>
        <end position="265"/>
    </location>
</feature>
<gene>
    <name evidence="4" type="ORF">O4H32_01115</name>
</gene>
<dbReference type="RefSeq" id="WP_269355907.1">
    <property type="nucleotide sequence ID" value="NZ_JAPWHE010000001.1"/>
</dbReference>
<evidence type="ECO:0000256" key="1">
    <source>
        <dbReference type="SAM" id="Phobius"/>
    </source>
</evidence>
<evidence type="ECO:0000313" key="4">
    <source>
        <dbReference type="EMBL" id="MCZ4328553.1"/>
    </source>
</evidence>
<evidence type="ECO:0000259" key="3">
    <source>
        <dbReference type="Pfam" id="PF19040"/>
    </source>
</evidence>